<keyword evidence="3" id="KW-1134">Transmembrane beta strand</keyword>
<dbReference type="PANTHER" id="PTHR12815:SF18">
    <property type="entry name" value="SORTING AND ASSEMBLY MACHINERY COMPONENT 50 HOMOLOG"/>
    <property type="match status" value="1"/>
</dbReference>
<sequence length="500" mass="54542">MSPTDDKSAPQGATPGQSALDDTDKLRRWQEERLGRKLRSEYENYVRNLTELIHDSADSPARITSVKIDGTPNTRSSFLASIVNKYIPTTGMTPTLGPHETLLNTLHTSRHINAALNSTGIFASVVPTIEPSPSPYAAPHDYALHFRVRERGRFFLKSSTDVGSNNDGSASITARIRNAFGGAETVEGALAFGTKTTRSGNLRCEWPVVIGTGELSPNGDGAVRGEIGLFGLEKDETWYAGVREGVKGLRACLRGHSFFGAHEIAYEAAIRHIKDIDPNASLSMRQSAGYTSKSSISHTLTRDTRDDPLQGTRGSYLRYFQELAGLGGDAAFFKTESDSRYSRALGGGYTLSFSGRTGFLYPLYGRPSLFNDRFQLGGPTSLRMFRPNEMGPRDTNNFIGGDMYWAVGASLIGPFPRKPDWPLKTHLFINAGRLDTYDTRKSSLEQMARSLSTPSISAGFGLVYMLNPVRVELNFGVPIAASVSDGIRKGVQVGIGMDFL</sequence>
<evidence type="ECO:0000259" key="7">
    <source>
        <dbReference type="Pfam" id="PF01103"/>
    </source>
</evidence>
<gene>
    <name evidence="8" type="ORF">RSOLAG1IB_05226</name>
</gene>
<dbReference type="OrthoDB" id="1724197at2759"/>
<organism evidence="8 9">
    <name type="scientific">Thanatephorus cucumeris (strain AG1-IB / isolate 7/3/14)</name>
    <name type="common">Lettuce bottom rot fungus</name>
    <name type="synonym">Rhizoctonia solani</name>
    <dbReference type="NCBI Taxonomy" id="1108050"/>
    <lineage>
        <taxon>Eukaryota</taxon>
        <taxon>Fungi</taxon>
        <taxon>Dikarya</taxon>
        <taxon>Basidiomycota</taxon>
        <taxon>Agaricomycotina</taxon>
        <taxon>Agaricomycetes</taxon>
        <taxon>Cantharellales</taxon>
        <taxon>Ceratobasidiaceae</taxon>
        <taxon>Rhizoctonia</taxon>
        <taxon>Rhizoctonia solani AG-1</taxon>
    </lineage>
</organism>
<dbReference type="InterPro" id="IPR000184">
    <property type="entry name" value="Bac_surfAg_D15"/>
</dbReference>
<evidence type="ECO:0000256" key="2">
    <source>
        <dbReference type="ARBA" id="ARBA00010913"/>
    </source>
</evidence>
<keyword evidence="9" id="KW-1185">Reference proteome</keyword>
<evidence type="ECO:0000256" key="4">
    <source>
        <dbReference type="ARBA" id="ARBA00022692"/>
    </source>
</evidence>
<comment type="similarity">
    <text evidence="2">Belongs to the SAM50/omp85 family.</text>
</comment>
<dbReference type="Pfam" id="PF01103">
    <property type="entry name" value="Omp85"/>
    <property type="match status" value="1"/>
</dbReference>
<dbReference type="GO" id="GO:0005741">
    <property type="term" value="C:mitochondrial outer membrane"/>
    <property type="evidence" value="ECO:0007669"/>
    <property type="project" value="UniProtKB-SubCell"/>
</dbReference>
<feature type="domain" description="Bacterial surface antigen (D15)" evidence="7">
    <location>
        <begin position="261"/>
        <end position="499"/>
    </location>
</feature>
<dbReference type="AlphaFoldDB" id="A0A0B7FZR6"/>
<feature type="region of interest" description="Disordered" evidence="6">
    <location>
        <begin position="1"/>
        <end position="26"/>
    </location>
</feature>
<dbReference type="STRING" id="1108050.A0A0B7FZR6"/>
<evidence type="ECO:0000256" key="5">
    <source>
        <dbReference type="ARBA" id="ARBA00023136"/>
    </source>
</evidence>
<keyword evidence="5" id="KW-0472">Membrane</keyword>
<comment type="subcellular location">
    <subcellularLocation>
        <location evidence="1">Mitochondrion outer membrane</location>
        <topology evidence="1">Multi-pass membrane protein</topology>
    </subcellularLocation>
</comment>
<evidence type="ECO:0000256" key="1">
    <source>
        <dbReference type="ARBA" id="ARBA00004374"/>
    </source>
</evidence>
<dbReference type="PANTHER" id="PTHR12815">
    <property type="entry name" value="SORTING AND ASSEMBLY MACHINERY SAMM50 PROTEIN FAMILY MEMBER"/>
    <property type="match status" value="1"/>
</dbReference>
<evidence type="ECO:0000313" key="9">
    <source>
        <dbReference type="Proteomes" id="UP000059188"/>
    </source>
</evidence>
<evidence type="ECO:0000256" key="3">
    <source>
        <dbReference type="ARBA" id="ARBA00022452"/>
    </source>
</evidence>
<reference evidence="8 9" key="1">
    <citation type="submission" date="2014-11" db="EMBL/GenBank/DDBJ databases">
        <authorList>
            <person name="Wibberg Daniel"/>
        </authorList>
    </citation>
    <scope>NUCLEOTIDE SEQUENCE [LARGE SCALE GENOMIC DNA]</scope>
    <source>
        <strain evidence="8">Rhizoctonia solani AG1-IB 7/3/14</strain>
    </source>
</reference>
<dbReference type="Proteomes" id="UP000059188">
    <property type="component" value="Unassembled WGS sequence"/>
</dbReference>
<proteinExistence type="inferred from homology"/>
<dbReference type="InterPro" id="IPR039910">
    <property type="entry name" value="D15-like"/>
</dbReference>
<dbReference type="EMBL" id="LN679107">
    <property type="protein sequence ID" value="CEL63185.1"/>
    <property type="molecule type" value="Genomic_DNA"/>
</dbReference>
<evidence type="ECO:0000313" key="8">
    <source>
        <dbReference type="EMBL" id="CEL63185.1"/>
    </source>
</evidence>
<accession>A0A0B7FZR6</accession>
<protein>
    <submittedName>
        <fullName evidence="8">SAM50-like protein SPAC17C9,06</fullName>
    </submittedName>
</protein>
<dbReference type="GO" id="GO:0045040">
    <property type="term" value="P:protein insertion into mitochondrial outer membrane"/>
    <property type="evidence" value="ECO:0007669"/>
    <property type="project" value="TreeGrafter"/>
</dbReference>
<dbReference type="Gene3D" id="2.40.160.50">
    <property type="entry name" value="membrane protein fhac: a member of the omp85/tpsb transporter family"/>
    <property type="match status" value="1"/>
</dbReference>
<evidence type="ECO:0000256" key="6">
    <source>
        <dbReference type="SAM" id="MobiDB-lite"/>
    </source>
</evidence>
<name>A0A0B7FZR6_THACB</name>
<keyword evidence="4" id="KW-0812">Transmembrane</keyword>